<dbReference type="GO" id="GO:0052621">
    <property type="term" value="F:diguanylate cyclase activity"/>
    <property type="evidence" value="ECO:0007669"/>
    <property type="project" value="UniProtKB-EC"/>
</dbReference>
<dbReference type="SUPFAM" id="SSF55785">
    <property type="entry name" value="PYP-like sensor domain (PAS domain)"/>
    <property type="match status" value="1"/>
</dbReference>
<dbReference type="InterPro" id="IPR029787">
    <property type="entry name" value="Nucleotide_cyclase"/>
</dbReference>
<name>A0ABZ0Q744_9VIBR</name>
<dbReference type="EC" id="2.7.7.65" evidence="3"/>
<sequence length="340" mass="39306">MYTQPNRRAIDTLQALRSQLERLTQLAESYPELVAEQQQLQQSIDSLETLWSHYNELEQDWEWFFENSIDMKCIAGLDGYFKRVNPAICRLLGFTAEELTSQPLLNFIHPDDVEKTARELEKLANGRTTFQFENRYRDKEGNWHWISWCCPPFTTDSRQLYAIARDITEAKKTQQELLYQAMHDPLTGLRNRASLEYDLQQAMIRCDAQPSLSITVIVIDLNDFKQVNDRYGHRAGDVVLTEMANRFNHIKRKKDLVFRIGGDEFVWIAEGSHKPAQPSMLKRIAQALEEPIKYEKQMLKLSGSIGTAVYPHSATTPSQLIEQADQAMYQIKKSQKQAGG</sequence>
<dbReference type="PROSITE" id="PS50112">
    <property type="entry name" value="PAS"/>
    <property type="match status" value="1"/>
</dbReference>
<keyword evidence="4" id="KW-1185">Reference proteome</keyword>
<dbReference type="InterPro" id="IPR043128">
    <property type="entry name" value="Rev_trsase/Diguanyl_cyclase"/>
</dbReference>
<dbReference type="Gene3D" id="3.30.70.270">
    <property type="match status" value="1"/>
</dbReference>
<dbReference type="PANTHER" id="PTHR44757:SF2">
    <property type="entry name" value="BIOFILM ARCHITECTURE MAINTENANCE PROTEIN MBAA"/>
    <property type="match status" value="1"/>
</dbReference>
<dbReference type="InterPro" id="IPR052155">
    <property type="entry name" value="Biofilm_reg_signaling"/>
</dbReference>
<protein>
    <submittedName>
        <fullName evidence="3">Diguanylate cyclase</fullName>
        <ecNumber evidence="3">2.7.7.65</ecNumber>
    </submittedName>
</protein>
<keyword evidence="3" id="KW-0548">Nucleotidyltransferase</keyword>
<dbReference type="PROSITE" id="PS50887">
    <property type="entry name" value="GGDEF"/>
    <property type="match status" value="1"/>
</dbReference>
<dbReference type="Gene3D" id="3.30.450.20">
    <property type="entry name" value="PAS domain"/>
    <property type="match status" value="1"/>
</dbReference>
<feature type="domain" description="PAS" evidence="1">
    <location>
        <begin position="78"/>
        <end position="127"/>
    </location>
</feature>
<dbReference type="CDD" id="cd01949">
    <property type="entry name" value="GGDEF"/>
    <property type="match status" value="1"/>
</dbReference>
<evidence type="ECO:0000313" key="3">
    <source>
        <dbReference type="EMBL" id="WPC72248.1"/>
    </source>
</evidence>
<dbReference type="PANTHER" id="PTHR44757">
    <property type="entry name" value="DIGUANYLATE CYCLASE DGCP"/>
    <property type="match status" value="1"/>
</dbReference>
<dbReference type="EMBL" id="CP138203">
    <property type="protein sequence ID" value="WPC72248.1"/>
    <property type="molecule type" value="Genomic_DNA"/>
</dbReference>
<evidence type="ECO:0000259" key="1">
    <source>
        <dbReference type="PROSITE" id="PS50112"/>
    </source>
</evidence>
<dbReference type="InterPro" id="IPR000160">
    <property type="entry name" value="GGDEF_dom"/>
</dbReference>
<dbReference type="InterPro" id="IPR013655">
    <property type="entry name" value="PAS_fold_3"/>
</dbReference>
<evidence type="ECO:0000313" key="4">
    <source>
        <dbReference type="Proteomes" id="UP001304071"/>
    </source>
</evidence>
<proteinExistence type="predicted"/>
<reference evidence="3 4" key="1">
    <citation type="submission" date="2023-11" db="EMBL/GenBank/DDBJ databases">
        <title>Plant-associative lifestyle of Vibrio porteresiae and its evolutionary dynamics.</title>
        <authorList>
            <person name="Rameshkumar N."/>
            <person name="Kirti K."/>
        </authorList>
    </citation>
    <scope>NUCLEOTIDE SEQUENCE [LARGE SCALE GENOMIC DNA]</scope>
    <source>
        <strain evidence="3 4">MSSRF30</strain>
    </source>
</reference>
<dbReference type="Pfam" id="PF00990">
    <property type="entry name" value="GGDEF"/>
    <property type="match status" value="1"/>
</dbReference>
<dbReference type="InterPro" id="IPR000014">
    <property type="entry name" value="PAS"/>
</dbReference>
<dbReference type="SMART" id="SM00091">
    <property type="entry name" value="PAS"/>
    <property type="match status" value="1"/>
</dbReference>
<dbReference type="Proteomes" id="UP001304071">
    <property type="component" value="Chromosome 1"/>
</dbReference>
<dbReference type="RefSeq" id="WP_261895782.1">
    <property type="nucleotide sequence ID" value="NZ_AP024895.1"/>
</dbReference>
<dbReference type="NCBIfam" id="TIGR00254">
    <property type="entry name" value="GGDEF"/>
    <property type="match status" value="1"/>
</dbReference>
<accession>A0ABZ0Q744</accession>
<keyword evidence="3" id="KW-0808">Transferase</keyword>
<organism evidence="3 4">
    <name type="scientific">Vibrio porteresiae DSM 19223</name>
    <dbReference type="NCBI Taxonomy" id="1123496"/>
    <lineage>
        <taxon>Bacteria</taxon>
        <taxon>Pseudomonadati</taxon>
        <taxon>Pseudomonadota</taxon>
        <taxon>Gammaproteobacteria</taxon>
        <taxon>Vibrionales</taxon>
        <taxon>Vibrionaceae</taxon>
        <taxon>Vibrio</taxon>
    </lineage>
</organism>
<dbReference type="SMART" id="SM00267">
    <property type="entry name" value="GGDEF"/>
    <property type="match status" value="1"/>
</dbReference>
<dbReference type="CDD" id="cd00130">
    <property type="entry name" value="PAS"/>
    <property type="match status" value="1"/>
</dbReference>
<evidence type="ECO:0000259" key="2">
    <source>
        <dbReference type="PROSITE" id="PS50887"/>
    </source>
</evidence>
<dbReference type="SUPFAM" id="SSF55073">
    <property type="entry name" value="Nucleotide cyclase"/>
    <property type="match status" value="1"/>
</dbReference>
<dbReference type="Pfam" id="PF08447">
    <property type="entry name" value="PAS_3"/>
    <property type="match status" value="1"/>
</dbReference>
<feature type="domain" description="GGDEF" evidence="2">
    <location>
        <begin position="212"/>
        <end position="340"/>
    </location>
</feature>
<dbReference type="InterPro" id="IPR035965">
    <property type="entry name" value="PAS-like_dom_sf"/>
</dbReference>
<dbReference type="NCBIfam" id="TIGR00229">
    <property type="entry name" value="sensory_box"/>
    <property type="match status" value="1"/>
</dbReference>
<gene>
    <name evidence="3" type="ORF">R8Z52_08840</name>
</gene>